<feature type="region of interest" description="Disordered" evidence="1">
    <location>
        <begin position="1"/>
        <end position="33"/>
    </location>
</feature>
<evidence type="ECO:0000256" key="1">
    <source>
        <dbReference type="SAM" id="MobiDB-lite"/>
    </source>
</evidence>
<evidence type="ECO:0000313" key="3">
    <source>
        <dbReference type="Proteomes" id="UP001059596"/>
    </source>
</evidence>
<feature type="region of interest" description="Disordered" evidence="1">
    <location>
        <begin position="51"/>
        <end position="117"/>
    </location>
</feature>
<dbReference type="EMBL" id="JAMKOV010000001">
    <property type="protein sequence ID" value="KAI8045846.1"/>
    <property type="molecule type" value="Genomic_DNA"/>
</dbReference>
<dbReference type="Proteomes" id="UP001059596">
    <property type="component" value="Chromosome 3R"/>
</dbReference>
<feature type="compositionally biased region" description="Low complexity" evidence="1">
    <location>
        <begin position="94"/>
        <end position="111"/>
    </location>
</feature>
<protein>
    <submittedName>
        <fullName evidence="2">Uncharacterized protein</fullName>
    </submittedName>
</protein>
<feature type="compositionally biased region" description="Low complexity" evidence="1">
    <location>
        <begin position="72"/>
        <end position="84"/>
    </location>
</feature>
<accession>A0A9Q0BVK8</accession>
<comment type="caution">
    <text evidence="2">The sequence shown here is derived from an EMBL/GenBank/DDBJ whole genome shotgun (WGS) entry which is preliminary data.</text>
</comment>
<proteinExistence type="predicted"/>
<sequence>MASISAVRRASTMTASQVLEERQEASPRGTRTLAGIRTAHHAQRLLRPSEWIPGVAAAAPTPPQRSMSSALEQRVVPGQQQHQQPQRELDQQRAGRVATGRRTAAAGKAGADSPDRDQVARLIAYHAIC</sequence>
<organism evidence="2 3">
    <name type="scientific">Drosophila gunungcola</name>
    <name type="common">fruit fly</name>
    <dbReference type="NCBI Taxonomy" id="103775"/>
    <lineage>
        <taxon>Eukaryota</taxon>
        <taxon>Metazoa</taxon>
        <taxon>Ecdysozoa</taxon>
        <taxon>Arthropoda</taxon>
        <taxon>Hexapoda</taxon>
        <taxon>Insecta</taxon>
        <taxon>Pterygota</taxon>
        <taxon>Neoptera</taxon>
        <taxon>Endopterygota</taxon>
        <taxon>Diptera</taxon>
        <taxon>Brachycera</taxon>
        <taxon>Muscomorpha</taxon>
        <taxon>Ephydroidea</taxon>
        <taxon>Drosophilidae</taxon>
        <taxon>Drosophila</taxon>
        <taxon>Sophophora</taxon>
    </lineage>
</organism>
<keyword evidence="3" id="KW-1185">Reference proteome</keyword>
<name>A0A9Q0BVK8_9MUSC</name>
<gene>
    <name evidence="2" type="ORF">M5D96_002035</name>
</gene>
<dbReference type="AlphaFoldDB" id="A0A9Q0BVK8"/>
<reference evidence="2" key="1">
    <citation type="journal article" date="2023" name="Genome Biol. Evol.">
        <title>Long-read-based Genome Assembly of Drosophila gunungcola Reveals Fewer Chemosensory Genes in Flower-breeding Species.</title>
        <authorList>
            <person name="Negi A."/>
            <person name="Liao B.Y."/>
            <person name="Yeh S.D."/>
        </authorList>
    </citation>
    <scope>NUCLEOTIDE SEQUENCE</scope>
    <source>
        <strain evidence="2">Sukarami</strain>
    </source>
</reference>
<evidence type="ECO:0000313" key="2">
    <source>
        <dbReference type="EMBL" id="KAI8045846.1"/>
    </source>
</evidence>